<dbReference type="InterPro" id="IPR011992">
    <property type="entry name" value="EF-hand-dom_pair"/>
</dbReference>
<name>A0ABR1FS92_AURAN</name>
<dbReference type="CDD" id="cd00051">
    <property type="entry name" value="EFh"/>
    <property type="match status" value="1"/>
</dbReference>
<evidence type="ECO:0000313" key="5">
    <source>
        <dbReference type="Proteomes" id="UP001363151"/>
    </source>
</evidence>
<feature type="domain" description="EF-hand" evidence="3">
    <location>
        <begin position="148"/>
        <end position="183"/>
    </location>
</feature>
<organism evidence="4 5">
    <name type="scientific">Aureococcus anophagefferens</name>
    <name type="common">Harmful bloom alga</name>
    <dbReference type="NCBI Taxonomy" id="44056"/>
    <lineage>
        <taxon>Eukaryota</taxon>
        <taxon>Sar</taxon>
        <taxon>Stramenopiles</taxon>
        <taxon>Ochrophyta</taxon>
        <taxon>Pelagophyceae</taxon>
        <taxon>Pelagomonadales</taxon>
        <taxon>Pelagomonadaceae</taxon>
        <taxon>Aureococcus</taxon>
    </lineage>
</organism>
<evidence type="ECO:0000256" key="2">
    <source>
        <dbReference type="SAM" id="MobiDB-lite"/>
    </source>
</evidence>
<feature type="domain" description="EF-hand" evidence="3">
    <location>
        <begin position="85"/>
        <end position="120"/>
    </location>
</feature>
<dbReference type="PROSITE" id="PS50222">
    <property type="entry name" value="EF_HAND_2"/>
    <property type="match status" value="4"/>
</dbReference>
<proteinExistence type="predicted"/>
<keyword evidence="1" id="KW-0106">Calcium</keyword>
<dbReference type="Gene3D" id="1.10.238.10">
    <property type="entry name" value="EF-hand"/>
    <property type="match status" value="2"/>
</dbReference>
<dbReference type="EMBL" id="JBBJCI010000253">
    <property type="protein sequence ID" value="KAK7237213.1"/>
    <property type="molecule type" value="Genomic_DNA"/>
</dbReference>
<dbReference type="SUPFAM" id="SSF47473">
    <property type="entry name" value="EF-hand"/>
    <property type="match status" value="1"/>
</dbReference>
<feature type="region of interest" description="Disordered" evidence="2">
    <location>
        <begin position="514"/>
        <end position="571"/>
    </location>
</feature>
<dbReference type="InterPro" id="IPR002048">
    <property type="entry name" value="EF_hand_dom"/>
</dbReference>
<reference evidence="4 5" key="1">
    <citation type="submission" date="2024-03" db="EMBL/GenBank/DDBJ databases">
        <title>Aureococcus anophagefferens CCMP1851 and Kratosvirus quantuckense: Draft genome of a second virus-susceptible host strain in the model system.</title>
        <authorList>
            <person name="Chase E."/>
            <person name="Truchon A.R."/>
            <person name="Schepens W."/>
            <person name="Wilhelm S.W."/>
        </authorList>
    </citation>
    <scope>NUCLEOTIDE SEQUENCE [LARGE SCALE GENOMIC DNA]</scope>
    <source>
        <strain evidence="4 5">CCMP1851</strain>
    </source>
</reference>
<dbReference type="InterPro" id="IPR052591">
    <property type="entry name" value="CML21-like"/>
</dbReference>
<comment type="caution">
    <text evidence="4">The sequence shown here is derived from an EMBL/GenBank/DDBJ whole genome shotgun (WGS) entry which is preliminary data.</text>
</comment>
<feature type="domain" description="EF-hand" evidence="3">
    <location>
        <begin position="48"/>
        <end position="83"/>
    </location>
</feature>
<dbReference type="SMART" id="SM00054">
    <property type="entry name" value="EFh"/>
    <property type="match status" value="3"/>
</dbReference>
<protein>
    <submittedName>
        <fullName evidence="4">Calcium-binding protein</fullName>
    </submittedName>
</protein>
<evidence type="ECO:0000259" key="3">
    <source>
        <dbReference type="PROSITE" id="PS50222"/>
    </source>
</evidence>
<dbReference type="InterPro" id="IPR018247">
    <property type="entry name" value="EF_Hand_1_Ca_BS"/>
</dbReference>
<evidence type="ECO:0000313" key="4">
    <source>
        <dbReference type="EMBL" id="KAK7237213.1"/>
    </source>
</evidence>
<evidence type="ECO:0000256" key="1">
    <source>
        <dbReference type="ARBA" id="ARBA00022837"/>
    </source>
</evidence>
<gene>
    <name evidence="4" type="ORF">SO694_00097082</name>
</gene>
<feature type="region of interest" description="Disordered" evidence="2">
    <location>
        <begin position="1"/>
        <end position="44"/>
    </location>
</feature>
<feature type="compositionally biased region" description="Low complexity" evidence="2">
    <location>
        <begin position="587"/>
        <end position="596"/>
    </location>
</feature>
<dbReference type="Proteomes" id="UP001363151">
    <property type="component" value="Unassembled WGS sequence"/>
</dbReference>
<feature type="region of interest" description="Disordered" evidence="2">
    <location>
        <begin position="419"/>
        <end position="440"/>
    </location>
</feature>
<feature type="region of interest" description="Disordered" evidence="2">
    <location>
        <begin position="587"/>
        <end position="615"/>
    </location>
</feature>
<dbReference type="Pfam" id="PF13499">
    <property type="entry name" value="EF-hand_7"/>
    <property type="match status" value="2"/>
</dbReference>
<accession>A0ABR1FS92</accession>
<feature type="domain" description="EF-hand" evidence="3">
    <location>
        <begin position="184"/>
        <end position="219"/>
    </location>
</feature>
<sequence length="692" mass="76202">MVLGKPKKAKPPPGDLAAVAEDGDGGAPSKKKRRAKEPDGKWAHVPSDELAAYRALFDEIDADGSGGIDRSELRKSMRKKFGMKLPEERIDEVFDAVDEDGNGELDFDEFVGAMVKFKPSLDESGKSTLKSGVQWLRREGLRARLSPEQLSFYKDAFGTMDDKGKGAVNASQFFDLIKFIGVETNIKTVRKLMREADADGNGELDFDEFLEMIARRDDGDGLRKSATGLGEWKSWFKNDVQLKISEIEAREKAERARAERTEVAMRAVRSALSQEQIDHFAKKWAELLEPVELKDRGLDAPAIAAGLVRDGDLDKKEARREAKACVAVASLDDDKARVSWEAFLHAMATKKEGWHVWWRGDKIQKDTKSFDASGGVGLMGAISDERLRLATEKKRAEIEAEDAREESALVAKMRRLRAKREAQAQQQQEIDKELEPQSPRVLPPILAPMAVYSDDEGASPRAELLGGVRRFLHDAVVRAEAADSDTAKMAATGATSTTTIGIALDARSMFLYGRAYPPGPPPDFNPPSETGEDRDPEAVATFLMKASRPAPRPPKAEDGEDQGDVDAVTSNMPGRLSGFGYKLSMGEANGAPAADGGDSDGDGDGAAPPEEPRDTVLESFRDKMKRDLVLLMAYQQHVGALPVNLKKLCKQLWLFDWPKLGLLWDGVIDDLKADGVIYCSVDQNNRPYEVYF</sequence>
<feature type="compositionally biased region" description="Basic residues" evidence="2">
    <location>
        <begin position="1"/>
        <end position="10"/>
    </location>
</feature>
<keyword evidence="5" id="KW-1185">Reference proteome</keyword>
<dbReference type="PANTHER" id="PTHR23064">
    <property type="entry name" value="TROPONIN"/>
    <property type="match status" value="1"/>
</dbReference>
<dbReference type="PROSITE" id="PS00018">
    <property type="entry name" value="EF_HAND_1"/>
    <property type="match status" value="2"/>
</dbReference>